<dbReference type="AlphaFoldDB" id="A0A0K0G5F1"/>
<name>A0A0K0G5F1_STRVS</name>
<proteinExistence type="predicted"/>
<reference evidence="2" key="2">
    <citation type="submission" date="2015-08" db="UniProtKB">
        <authorList>
            <consortium name="WormBaseParasite"/>
        </authorList>
    </citation>
    <scope>IDENTIFICATION</scope>
</reference>
<protein>
    <submittedName>
        <fullName evidence="2">DUF58 domain-containing protein</fullName>
    </submittedName>
</protein>
<evidence type="ECO:0000313" key="1">
    <source>
        <dbReference type="Proteomes" id="UP000035680"/>
    </source>
</evidence>
<keyword evidence="1" id="KW-1185">Reference proteome</keyword>
<sequence length="158" mass="19301">MINRVEEFAENERKLFIDKLSNEMDLNSRLRNNTKFLDFMIGFSYHTSMISNVLRNMKNHNISHIKVSDIIFMEHNTNVYKKFNFNIFDGFPNFHEPEIECIFFVYYYKRFIKNRNILEKIFSELSKRKYTALILNFSHCEYDRLINFIHMILEITRS</sequence>
<dbReference type="Proteomes" id="UP000035680">
    <property type="component" value="Unassembled WGS sequence"/>
</dbReference>
<accession>A0A0K0G5F1</accession>
<reference evidence="1" key="1">
    <citation type="submission" date="2014-07" db="EMBL/GenBank/DDBJ databases">
        <authorList>
            <person name="Martin A.A"/>
            <person name="De Silva N."/>
        </authorList>
    </citation>
    <scope>NUCLEOTIDE SEQUENCE</scope>
</reference>
<evidence type="ECO:0000313" key="2">
    <source>
        <dbReference type="WBParaSite" id="SVE_1996800.1"/>
    </source>
</evidence>
<organism evidence="1 2">
    <name type="scientific">Strongyloides venezuelensis</name>
    <name type="common">Threadworm</name>
    <dbReference type="NCBI Taxonomy" id="75913"/>
    <lineage>
        <taxon>Eukaryota</taxon>
        <taxon>Metazoa</taxon>
        <taxon>Ecdysozoa</taxon>
        <taxon>Nematoda</taxon>
        <taxon>Chromadorea</taxon>
        <taxon>Rhabditida</taxon>
        <taxon>Tylenchina</taxon>
        <taxon>Panagrolaimomorpha</taxon>
        <taxon>Strongyloidoidea</taxon>
        <taxon>Strongyloididae</taxon>
        <taxon>Strongyloides</taxon>
    </lineage>
</organism>
<dbReference type="WBParaSite" id="SVE_1996800.1">
    <property type="protein sequence ID" value="SVE_1996800.1"/>
    <property type="gene ID" value="SVE_1996800"/>
</dbReference>